<protein>
    <recommendedName>
        <fullName evidence="2">DUF7580 domain-containing protein</fullName>
    </recommendedName>
</protein>
<dbReference type="AlphaFoldDB" id="A0A8H7ADA0"/>
<comment type="caution">
    <text evidence="3">The sequence shown here is derived from an EMBL/GenBank/DDBJ whole genome shotgun (WGS) entry which is preliminary data.</text>
</comment>
<evidence type="ECO:0000313" key="3">
    <source>
        <dbReference type="EMBL" id="KAF7504982.1"/>
    </source>
</evidence>
<evidence type="ECO:0000256" key="1">
    <source>
        <dbReference type="SAM" id="MobiDB-lite"/>
    </source>
</evidence>
<dbReference type="OrthoDB" id="3565018at2759"/>
<dbReference type="Proteomes" id="UP000606974">
    <property type="component" value="Unassembled WGS sequence"/>
</dbReference>
<reference evidence="3" key="1">
    <citation type="submission" date="2020-02" db="EMBL/GenBank/DDBJ databases">
        <authorList>
            <person name="Palmer J.M."/>
        </authorList>
    </citation>
    <scope>NUCLEOTIDE SEQUENCE</scope>
    <source>
        <strain evidence="3">EPUS1.4</strain>
        <tissue evidence="3">Thallus</tissue>
    </source>
</reference>
<dbReference type="PANTHER" id="PTHR35186">
    <property type="entry name" value="ANK_REP_REGION DOMAIN-CONTAINING PROTEIN"/>
    <property type="match status" value="1"/>
</dbReference>
<name>A0A8H7ADA0_9EURO</name>
<dbReference type="InterPro" id="IPR056002">
    <property type="entry name" value="DUF7580"/>
</dbReference>
<dbReference type="Pfam" id="PF24476">
    <property type="entry name" value="DUF7580"/>
    <property type="match status" value="1"/>
</dbReference>
<evidence type="ECO:0000313" key="4">
    <source>
        <dbReference type="Proteomes" id="UP000606974"/>
    </source>
</evidence>
<feature type="compositionally biased region" description="Polar residues" evidence="1">
    <location>
        <begin position="262"/>
        <end position="279"/>
    </location>
</feature>
<proteinExistence type="predicted"/>
<feature type="domain" description="DUF7580" evidence="2">
    <location>
        <begin position="397"/>
        <end position="592"/>
    </location>
</feature>
<evidence type="ECO:0000259" key="2">
    <source>
        <dbReference type="Pfam" id="PF24476"/>
    </source>
</evidence>
<keyword evidence="4" id="KW-1185">Reference proteome</keyword>
<dbReference type="EMBL" id="JAACFV010000121">
    <property type="protein sequence ID" value="KAF7504982.1"/>
    <property type="molecule type" value="Genomic_DNA"/>
</dbReference>
<accession>A0A8H7ADA0</accession>
<dbReference type="PANTHER" id="PTHR35186:SF4">
    <property type="entry name" value="PRION-INHIBITION AND PROPAGATION HELO DOMAIN-CONTAINING PROTEIN"/>
    <property type="match status" value="1"/>
</dbReference>
<gene>
    <name evidence="3" type="ORF">GJ744_001503</name>
</gene>
<sequence>MSGFEVAGVVLALFPIIVDVVRSYKHLVSGQSLEYLIKDIFAEQIIFRSWMGHLLMPSVPVEALRDMLDPKSNKFGRWQDPVLHSAVQQSFGTTITAFLLVTLNDIHKELCAIKRALSYTTLPDVNTIGSRFSHTFQTARHTREASGVRKRLQRLQELNVKLGQVFAVPKANAAPSANATAWLPSVSGLDHATNVYQTIRKSYQCNCEGPHLTKLRLPPVKRSKIRSYPATGDRKQPVLNLLFSVEEPGDDDESIQAPLRIQSASPPRPSDQSLVSTSTSDEDFRIDTSRFAMYKRASSSELSNCFSDSSLVGSNISTNTTVTKFSGSRSCSTSVVKCINPAAEQIVDLCKTIRSLDASEGGQQDSKSIGALPSVGTDTYELLADQWEKDSSVQNMTTLEDIFTSDPCKLARGVRVELAVRLTTAVLQLCLTPWITSSWSWGDFSIAGLEGRQLDNLSLFITHRFYSQCKGHPMSPTSEQSDLGLLRLTPGEPALTRLGFALIELAFGKRLASMQGQFQHISGDPYYRDLAIAAALMNSGCILHEEGVRYHQAVLTCLKQEVQTPDGYSKKSLSFKDPIFQQDAANAILKPLVGLWNDFGGGSEPFA</sequence>
<feature type="region of interest" description="Disordered" evidence="1">
    <location>
        <begin position="259"/>
        <end position="280"/>
    </location>
</feature>
<organism evidence="3 4">
    <name type="scientific">Endocarpon pusillum</name>
    <dbReference type="NCBI Taxonomy" id="364733"/>
    <lineage>
        <taxon>Eukaryota</taxon>
        <taxon>Fungi</taxon>
        <taxon>Dikarya</taxon>
        <taxon>Ascomycota</taxon>
        <taxon>Pezizomycotina</taxon>
        <taxon>Eurotiomycetes</taxon>
        <taxon>Chaetothyriomycetidae</taxon>
        <taxon>Verrucariales</taxon>
        <taxon>Verrucariaceae</taxon>
        <taxon>Endocarpon</taxon>
    </lineage>
</organism>